<keyword evidence="5" id="KW-0479">Metal-binding</keyword>
<evidence type="ECO:0000256" key="5">
    <source>
        <dbReference type="ARBA" id="ARBA00022723"/>
    </source>
</evidence>
<organism evidence="9">
    <name type="scientific">freshwater metagenome</name>
    <dbReference type="NCBI Taxonomy" id="449393"/>
    <lineage>
        <taxon>unclassified sequences</taxon>
        <taxon>metagenomes</taxon>
        <taxon>ecological metagenomes</taxon>
    </lineage>
</organism>
<gene>
    <name evidence="9" type="ORF">UFOPK3974_01231</name>
</gene>
<dbReference type="GO" id="GO:0019288">
    <property type="term" value="P:isopentenyl diphosphate biosynthetic process, methylerythritol 4-phosphate pathway"/>
    <property type="evidence" value="ECO:0007669"/>
    <property type="project" value="UniProtKB-UniPathway"/>
</dbReference>
<dbReference type="NCBIfam" id="TIGR00151">
    <property type="entry name" value="ispF"/>
    <property type="match status" value="1"/>
</dbReference>
<dbReference type="EC" id="4.6.1.12" evidence="4"/>
<dbReference type="GO" id="GO:0008685">
    <property type="term" value="F:2-C-methyl-D-erythritol 2,4-cyclodiphosphate synthase activity"/>
    <property type="evidence" value="ECO:0007669"/>
    <property type="project" value="UniProtKB-EC"/>
</dbReference>
<dbReference type="Gene3D" id="3.30.1330.50">
    <property type="entry name" value="2-C-methyl-D-erythritol 2,4-cyclodiphosphate synthase"/>
    <property type="match status" value="1"/>
</dbReference>
<dbReference type="GO" id="GO:0016114">
    <property type="term" value="P:terpenoid biosynthetic process"/>
    <property type="evidence" value="ECO:0007669"/>
    <property type="project" value="InterPro"/>
</dbReference>
<dbReference type="CDD" id="cd00554">
    <property type="entry name" value="MECDP_synthase"/>
    <property type="match status" value="1"/>
</dbReference>
<feature type="domain" description="2-C-methyl-D-erythritol 2,4-cyclodiphosphate synthase" evidence="8">
    <location>
        <begin position="3"/>
        <end position="161"/>
    </location>
</feature>
<dbReference type="InterPro" id="IPR003526">
    <property type="entry name" value="MECDP_synthase"/>
</dbReference>
<evidence type="ECO:0000256" key="7">
    <source>
        <dbReference type="ARBA" id="ARBA00023239"/>
    </source>
</evidence>
<protein>
    <recommendedName>
        <fullName evidence="4">2-C-methyl-D-erythritol 2,4-cyclodiphosphate synthase</fullName>
        <ecNumber evidence="4">4.6.1.12</ecNumber>
    </recommendedName>
</protein>
<accession>A0A6J7NT00</accession>
<proteinExistence type="inferred from homology"/>
<evidence type="ECO:0000259" key="8">
    <source>
        <dbReference type="Pfam" id="PF02542"/>
    </source>
</evidence>
<dbReference type="EMBL" id="CAFBOR010000190">
    <property type="protein sequence ID" value="CAB4996206.1"/>
    <property type="molecule type" value="Genomic_DNA"/>
</dbReference>
<dbReference type="HAMAP" id="MF_00107">
    <property type="entry name" value="IspF"/>
    <property type="match status" value="1"/>
</dbReference>
<dbReference type="AlphaFoldDB" id="A0A6J7NT00"/>
<comment type="catalytic activity">
    <reaction evidence="1">
        <text>4-CDP-2-C-methyl-D-erythritol 2-phosphate = 2-C-methyl-D-erythritol 2,4-cyclic diphosphate + CMP</text>
        <dbReference type="Rhea" id="RHEA:23864"/>
        <dbReference type="ChEBI" id="CHEBI:57919"/>
        <dbReference type="ChEBI" id="CHEBI:58483"/>
        <dbReference type="ChEBI" id="CHEBI:60377"/>
        <dbReference type="EC" id="4.6.1.12"/>
    </reaction>
</comment>
<sequence>MIFRVGLGFDVHPFGGESPLVIGGVTIEGPGLVGHSDADVVAHAVADSLLGPAGLPDLGSLFPASDPTYLGASSMDLLLDVARRVSAEGWWLQNVDVVIAAEQPRLAEHLPAMQSGLAEALAPLQEPLGVALHVSVTPKRGEGLGFVGRVEGIACWAVAMLNKG</sequence>
<evidence type="ECO:0000256" key="1">
    <source>
        <dbReference type="ARBA" id="ARBA00000200"/>
    </source>
</evidence>
<evidence type="ECO:0000313" key="9">
    <source>
        <dbReference type="EMBL" id="CAB4996206.1"/>
    </source>
</evidence>
<name>A0A6J7NT00_9ZZZZ</name>
<evidence type="ECO:0000256" key="6">
    <source>
        <dbReference type="ARBA" id="ARBA00023229"/>
    </source>
</evidence>
<comment type="cofactor">
    <cofactor evidence="2">
        <name>a divalent metal cation</name>
        <dbReference type="ChEBI" id="CHEBI:60240"/>
    </cofactor>
</comment>
<evidence type="ECO:0000256" key="3">
    <source>
        <dbReference type="ARBA" id="ARBA00004709"/>
    </source>
</evidence>
<dbReference type="PANTHER" id="PTHR43181">
    <property type="entry name" value="2-C-METHYL-D-ERYTHRITOL 2,4-CYCLODIPHOSPHATE SYNTHASE, CHLOROPLASTIC"/>
    <property type="match status" value="1"/>
</dbReference>
<dbReference type="Pfam" id="PF02542">
    <property type="entry name" value="YgbB"/>
    <property type="match status" value="1"/>
</dbReference>
<reference evidence="9" key="1">
    <citation type="submission" date="2020-05" db="EMBL/GenBank/DDBJ databases">
        <authorList>
            <person name="Chiriac C."/>
            <person name="Salcher M."/>
            <person name="Ghai R."/>
            <person name="Kavagutti S V."/>
        </authorList>
    </citation>
    <scope>NUCLEOTIDE SEQUENCE</scope>
</reference>
<dbReference type="PANTHER" id="PTHR43181:SF1">
    <property type="entry name" value="2-C-METHYL-D-ERYTHRITOL 2,4-CYCLODIPHOSPHATE SYNTHASE, CHLOROPLASTIC"/>
    <property type="match status" value="1"/>
</dbReference>
<keyword evidence="6" id="KW-0414">Isoprene biosynthesis</keyword>
<dbReference type="GO" id="GO:0046872">
    <property type="term" value="F:metal ion binding"/>
    <property type="evidence" value="ECO:0007669"/>
    <property type="project" value="UniProtKB-KW"/>
</dbReference>
<comment type="pathway">
    <text evidence="3">Isoprenoid biosynthesis; isopentenyl diphosphate biosynthesis via DXP pathway; isopentenyl diphosphate from 1-deoxy-D-xylulose 5-phosphate: step 4/6.</text>
</comment>
<dbReference type="InterPro" id="IPR020555">
    <property type="entry name" value="MECDP_synthase_CS"/>
</dbReference>
<dbReference type="InterPro" id="IPR036571">
    <property type="entry name" value="MECDP_synthase_sf"/>
</dbReference>
<evidence type="ECO:0000256" key="4">
    <source>
        <dbReference type="ARBA" id="ARBA00012579"/>
    </source>
</evidence>
<dbReference type="PROSITE" id="PS01350">
    <property type="entry name" value="ISPF"/>
    <property type="match status" value="1"/>
</dbReference>
<keyword evidence="7" id="KW-0456">Lyase</keyword>
<evidence type="ECO:0000256" key="2">
    <source>
        <dbReference type="ARBA" id="ARBA00001968"/>
    </source>
</evidence>
<dbReference type="SUPFAM" id="SSF69765">
    <property type="entry name" value="IpsF-like"/>
    <property type="match status" value="1"/>
</dbReference>
<dbReference type="UniPathway" id="UPA00056">
    <property type="reaction ID" value="UER00095"/>
</dbReference>